<evidence type="ECO:0000256" key="7">
    <source>
        <dbReference type="ARBA" id="ARBA00022723"/>
    </source>
</evidence>
<comment type="similarity">
    <text evidence="4">Belongs to the N-acetylmuramoyl-L-alanine amidase 2 family.</text>
</comment>
<evidence type="ECO:0000256" key="1">
    <source>
        <dbReference type="ARBA" id="ARBA00001561"/>
    </source>
</evidence>
<comment type="cofactor">
    <cofactor evidence="2">
        <name>Zn(2+)</name>
        <dbReference type="ChEBI" id="CHEBI:29105"/>
    </cofactor>
</comment>
<keyword evidence="9" id="KW-0862">Zinc</keyword>
<reference evidence="14" key="1">
    <citation type="submission" date="2022-09" db="EMBL/GenBank/DDBJ databases">
        <title>The complete genome of Acidovorax sp. 5MLIR.</title>
        <authorList>
            <person name="Liu L."/>
            <person name="Yue J."/>
            <person name="Yang F."/>
            <person name="Yuan J."/>
            <person name="Li L."/>
        </authorList>
    </citation>
    <scope>NUCLEOTIDE SEQUENCE</scope>
    <source>
        <strain evidence="14">5MLIR</strain>
    </source>
</reference>
<keyword evidence="10" id="KW-0961">Cell wall biogenesis/degradation</keyword>
<keyword evidence="7" id="KW-0479">Metal-binding</keyword>
<dbReference type="SMART" id="SM00644">
    <property type="entry name" value="Ami_2"/>
    <property type="match status" value="1"/>
</dbReference>
<evidence type="ECO:0000256" key="8">
    <source>
        <dbReference type="ARBA" id="ARBA00022801"/>
    </source>
</evidence>
<evidence type="ECO:0000313" key="15">
    <source>
        <dbReference type="Proteomes" id="UP001162800"/>
    </source>
</evidence>
<dbReference type="Gene3D" id="3.40.80.10">
    <property type="entry name" value="Peptidoglycan recognition protein-like"/>
    <property type="match status" value="1"/>
</dbReference>
<evidence type="ECO:0000259" key="13">
    <source>
        <dbReference type="SMART" id="SM00644"/>
    </source>
</evidence>
<comment type="catalytic activity">
    <reaction evidence="1">
        <text>Hydrolyzes the link between N-acetylmuramoyl residues and L-amino acid residues in certain cell-wall glycopeptides.</text>
        <dbReference type="EC" id="3.5.1.28"/>
    </reaction>
</comment>
<dbReference type="EC" id="3.5.1.28" evidence="5"/>
<dbReference type="Proteomes" id="UP001162800">
    <property type="component" value="Chromosome"/>
</dbReference>
<dbReference type="RefSeq" id="WP_231041693.1">
    <property type="nucleotide sequence ID" value="NZ_CP106881.1"/>
</dbReference>
<dbReference type="InterPro" id="IPR002502">
    <property type="entry name" value="Amidase_domain"/>
</dbReference>
<gene>
    <name evidence="14" type="primary">ampD</name>
    <name evidence="14" type="ORF">M9799_10855</name>
</gene>
<evidence type="ECO:0000256" key="11">
    <source>
        <dbReference type="ARBA" id="ARBA00039257"/>
    </source>
</evidence>
<dbReference type="InterPro" id="IPR051206">
    <property type="entry name" value="NAMLAA_amidase_2"/>
</dbReference>
<dbReference type="InterPro" id="IPR036505">
    <property type="entry name" value="Amidase/PGRP_sf"/>
</dbReference>
<proteinExistence type="inferred from homology"/>
<dbReference type="Pfam" id="PF01510">
    <property type="entry name" value="Amidase_2"/>
    <property type="match status" value="1"/>
</dbReference>
<keyword evidence="15" id="KW-1185">Reference proteome</keyword>
<evidence type="ECO:0000256" key="5">
    <source>
        <dbReference type="ARBA" id="ARBA00011901"/>
    </source>
</evidence>
<evidence type="ECO:0000313" key="14">
    <source>
        <dbReference type="EMBL" id="UYG50595.1"/>
    </source>
</evidence>
<evidence type="ECO:0000256" key="10">
    <source>
        <dbReference type="ARBA" id="ARBA00023316"/>
    </source>
</evidence>
<evidence type="ECO:0000256" key="3">
    <source>
        <dbReference type="ARBA" id="ARBA00004496"/>
    </source>
</evidence>
<feature type="domain" description="N-acetylmuramoyl-L-alanine amidase" evidence="13">
    <location>
        <begin position="27"/>
        <end position="175"/>
    </location>
</feature>
<accession>A0ABY6G767</accession>
<dbReference type="PANTHER" id="PTHR30417">
    <property type="entry name" value="N-ACETYLMURAMOYL-L-ALANINE AMIDASE AMID"/>
    <property type="match status" value="1"/>
</dbReference>
<dbReference type="GO" id="GO:0008745">
    <property type="term" value="F:N-acetylmuramoyl-L-alanine amidase activity"/>
    <property type="evidence" value="ECO:0007669"/>
    <property type="project" value="UniProtKB-EC"/>
</dbReference>
<keyword evidence="6" id="KW-0963">Cytoplasm</keyword>
<comment type="subcellular location">
    <subcellularLocation>
        <location evidence="3">Cytoplasm</location>
    </subcellularLocation>
</comment>
<dbReference type="NCBIfam" id="NF008758">
    <property type="entry name" value="PRK11789.1"/>
    <property type="match status" value="1"/>
</dbReference>
<evidence type="ECO:0000256" key="9">
    <source>
        <dbReference type="ARBA" id="ARBA00022833"/>
    </source>
</evidence>
<evidence type="ECO:0000256" key="6">
    <source>
        <dbReference type="ARBA" id="ARBA00022490"/>
    </source>
</evidence>
<name>A0ABY6G767_9BURK</name>
<dbReference type="PANTHER" id="PTHR30417:SF4">
    <property type="entry name" value="1,6-ANHYDRO-N-ACETYLMURAMYL-L-ALANINE AMIDASE AMPD"/>
    <property type="match status" value="1"/>
</dbReference>
<organism evidence="14 15">
    <name type="scientific">Comamonas endophytica</name>
    <dbReference type="NCBI Taxonomy" id="2949090"/>
    <lineage>
        <taxon>Bacteria</taxon>
        <taxon>Pseudomonadati</taxon>
        <taxon>Pseudomonadota</taxon>
        <taxon>Betaproteobacteria</taxon>
        <taxon>Burkholderiales</taxon>
        <taxon>Comamonadaceae</taxon>
        <taxon>Comamonas</taxon>
    </lineage>
</organism>
<dbReference type="EMBL" id="CP106881">
    <property type="protein sequence ID" value="UYG50595.1"/>
    <property type="molecule type" value="Genomic_DNA"/>
</dbReference>
<sequence length="202" mass="22069">MTATAASTEACGRWQGGWYQPARILPSPNFGPRPPGACIDLLVLHSISLPPGEYGTGAVQQLFTNQLDWDAHPYYQGIRGLEVSAHFFITRAGAIWQFVDCDQRAWHAGASCWRGRGNCNDDSIGIELEGLEGLTFESAQYQALAQLCADLSAHYPIRHVAGHEHIAPGRKCDPGPGFDWPRLRGELGNALDWPPGTEARTC</sequence>
<evidence type="ECO:0000256" key="4">
    <source>
        <dbReference type="ARBA" id="ARBA00007553"/>
    </source>
</evidence>
<evidence type="ECO:0000256" key="12">
    <source>
        <dbReference type="ARBA" id="ARBA00042615"/>
    </source>
</evidence>
<dbReference type="SUPFAM" id="SSF55846">
    <property type="entry name" value="N-acetylmuramoyl-L-alanine amidase-like"/>
    <property type="match status" value="1"/>
</dbReference>
<dbReference type="CDD" id="cd06583">
    <property type="entry name" value="PGRP"/>
    <property type="match status" value="1"/>
</dbReference>
<keyword evidence="8 14" id="KW-0378">Hydrolase</keyword>
<protein>
    <recommendedName>
        <fullName evidence="11">1,6-anhydro-N-acetylmuramyl-L-alanine amidase AmpD</fullName>
        <ecNumber evidence="5">3.5.1.28</ecNumber>
    </recommendedName>
    <alternativeName>
        <fullName evidence="12">N-acetylmuramoyl-L-alanine amidase</fullName>
    </alternativeName>
</protein>
<evidence type="ECO:0000256" key="2">
    <source>
        <dbReference type="ARBA" id="ARBA00001947"/>
    </source>
</evidence>